<dbReference type="InterPro" id="IPR001279">
    <property type="entry name" value="Metallo-B-lactamas"/>
</dbReference>
<dbReference type="CDD" id="cd16282">
    <property type="entry name" value="metallo-hydrolase-like_MBL-fold"/>
    <property type="match status" value="1"/>
</dbReference>
<dbReference type="STRING" id="420662.Mpe_A0472"/>
<accession>A2SCZ5</accession>
<name>A2SCZ5_METPP</name>
<reference evidence="3 4" key="1">
    <citation type="journal article" date="2007" name="J. Bacteriol.">
        <title>Whole-genome analysis of the methyl tert-butyl ether-degrading beta-proteobacterium Methylibium petroleiphilum PM1.</title>
        <authorList>
            <person name="Kane S.R."/>
            <person name="Chakicherla A.Y."/>
            <person name="Chain P.S.G."/>
            <person name="Schmidt R."/>
            <person name="Shin M.W."/>
            <person name="Legler T.C."/>
            <person name="Scow K.M."/>
            <person name="Larimer F.W."/>
            <person name="Lucas S.M."/>
            <person name="Richardson P.M."/>
            <person name="Hristova K.R."/>
        </authorList>
    </citation>
    <scope>NUCLEOTIDE SEQUENCE [LARGE SCALE GENOMIC DNA]</scope>
    <source>
        <strain evidence="4">ATCC BAA-1232 / LMG 22953 / PM1</strain>
    </source>
</reference>
<comment type="similarity">
    <text evidence="1">Belongs to the metallo-beta-lactamase superfamily. Class-B beta-lactamase family.</text>
</comment>
<proteinExistence type="inferred from homology"/>
<evidence type="ECO:0000313" key="4">
    <source>
        <dbReference type="Proteomes" id="UP000000366"/>
    </source>
</evidence>
<dbReference type="GO" id="GO:0017001">
    <property type="term" value="P:antibiotic catabolic process"/>
    <property type="evidence" value="ECO:0007669"/>
    <property type="project" value="UniProtKB-ARBA"/>
</dbReference>
<dbReference type="Gene3D" id="3.60.15.10">
    <property type="entry name" value="Ribonuclease Z/Hydroxyacylglutathione hydrolase-like"/>
    <property type="match status" value="1"/>
</dbReference>
<dbReference type="InterPro" id="IPR050855">
    <property type="entry name" value="NDM-1-like"/>
</dbReference>
<sequence length="298" mass="32452">MGAVAQADPTTLDYRLSARALAPDVYVVEGANADFSRANGCNIINTGFIVVDDGVIVINTGPSKRYGEQLRALVGRTTGKPVKQVLHLNLHPDYFLGNQAFADVPRLATSATIEGMRAEAKSYEDNLYRLCGDWMKATEALLPDRTVAPGPLLAGNPRFELRELKGHTASDLVLVDRISGVVFAGGLVFVDRVPTTPHARLPDWLASLDALAAQPFKTLVPSHGPVVGDARGIEQTRRYLRWLDGSFGAAAQRGSEMTEVLAQPVPAEFRNWAAFATEYPRNVVHLYPAYELKSLQAR</sequence>
<dbReference type="Proteomes" id="UP000000366">
    <property type="component" value="Chromosome"/>
</dbReference>
<dbReference type="PANTHER" id="PTHR42951:SF4">
    <property type="entry name" value="ACYL-COENZYME A THIOESTERASE MBLAC2"/>
    <property type="match status" value="1"/>
</dbReference>
<dbReference type="AlphaFoldDB" id="A2SCZ5"/>
<dbReference type="eggNOG" id="COG0491">
    <property type="taxonomic scope" value="Bacteria"/>
</dbReference>
<evidence type="ECO:0000259" key="2">
    <source>
        <dbReference type="SMART" id="SM00849"/>
    </source>
</evidence>
<dbReference type="KEGG" id="mpt:Mpe_A0472"/>
<feature type="domain" description="Metallo-beta-lactamase" evidence="2">
    <location>
        <begin position="44"/>
        <end position="223"/>
    </location>
</feature>
<dbReference type="PANTHER" id="PTHR42951">
    <property type="entry name" value="METALLO-BETA-LACTAMASE DOMAIN-CONTAINING"/>
    <property type="match status" value="1"/>
</dbReference>
<dbReference type="InterPro" id="IPR036866">
    <property type="entry name" value="RibonucZ/Hydroxyglut_hydro"/>
</dbReference>
<evidence type="ECO:0000313" key="3">
    <source>
        <dbReference type="EMBL" id="ABM93434.1"/>
    </source>
</evidence>
<dbReference type="InterPro" id="IPR030811">
    <property type="entry name" value="SoxH-rel_PQQ_1"/>
</dbReference>
<protein>
    <submittedName>
        <fullName evidence="3">Hydrolase, putative</fullName>
    </submittedName>
</protein>
<dbReference type="RefSeq" id="WP_011828072.1">
    <property type="nucleotide sequence ID" value="NC_008825.1"/>
</dbReference>
<keyword evidence="3" id="KW-0378">Hydrolase</keyword>
<gene>
    <name evidence="3" type="ordered locus">Mpe_A0472</name>
</gene>
<dbReference type="HOGENOM" id="CLU_056342_0_2_4"/>
<dbReference type="SMART" id="SM00849">
    <property type="entry name" value="Lactamase_B"/>
    <property type="match status" value="1"/>
</dbReference>
<keyword evidence="4" id="KW-1185">Reference proteome</keyword>
<dbReference type="NCBIfam" id="TIGR04558">
    <property type="entry name" value="SoxH_rel_PQQ_1"/>
    <property type="match status" value="1"/>
</dbReference>
<evidence type="ECO:0000256" key="1">
    <source>
        <dbReference type="ARBA" id="ARBA00005250"/>
    </source>
</evidence>
<dbReference type="GO" id="GO:0016787">
    <property type="term" value="F:hydrolase activity"/>
    <property type="evidence" value="ECO:0007669"/>
    <property type="project" value="UniProtKB-KW"/>
</dbReference>
<dbReference type="EMBL" id="CP000555">
    <property type="protein sequence ID" value="ABM93434.1"/>
    <property type="molecule type" value="Genomic_DNA"/>
</dbReference>
<dbReference type="SUPFAM" id="SSF56281">
    <property type="entry name" value="Metallo-hydrolase/oxidoreductase"/>
    <property type="match status" value="1"/>
</dbReference>
<dbReference type="Pfam" id="PF00753">
    <property type="entry name" value="Lactamase_B"/>
    <property type="match status" value="1"/>
</dbReference>
<organism evidence="3 4">
    <name type="scientific">Methylibium petroleiphilum (strain ATCC BAA-1232 / LMG 22953 / PM1)</name>
    <dbReference type="NCBI Taxonomy" id="420662"/>
    <lineage>
        <taxon>Bacteria</taxon>
        <taxon>Pseudomonadati</taxon>
        <taxon>Pseudomonadota</taxon>
        <taxon>Betaproteobacteria</taxon>
        <taxon>Burkholderiales</taxon>
        <taxon>Sphaerotilaceae</taxon>
        <taxon>Methylibium</taxon>
    </lineage>
</organism>